<dbReference type="AlphaFoldDB" id="A0A9W8B1S7"/>
<reference evidence="2" key="1">
    <citation type="submission" date="2022-07" db="EMBL/GenBank/DDBJ databases">
        <title>Phylogenomic reconstructions and comparative analyses of Kickxellomycotina fungi.</title>
        <authorList>
            <person name="Reynolds N.K."/>
            <person name="Stajich J.E."/>
            <person name="Barry K."/>
            <person name="Grigoriev I.V."/>
            <person name="Crous P."/>
            <person name="Smith M.E."/>
        </authorList>
    </citation>
    <scope>NUCLEOTIDE SEQUENCE</scope>
    <source>
        <strain evidence="2">RSA 567</strain>
    </source>
</reference>
<proteinExistence type="predicted"/>
<name>A0A9W8B1S7_9FUNG</name>
<dbReference type="Proteomes" id="UP001151582">
    <property type="component" value="Unassembled WGS sequence"/>
</dbReference>
<evidence type="ECO:0000256" key="1">
    <source>
        <dbReference type="SAM" id="Phobius"/>
    </source>
</evidence>
<feature type="transmembrane region" description="Helical" evidence="1">
    <location>
        <begin position="43"/>
        <end position="63"/>
    </location>
</feature>
<organism evidence="2 3">
    <name type="scientific">Dimargaris verticillata</name>
    <dbReference type="NCBI Taxonomy" id="2761393"/>
    <lineage>
        <taxon>Eukaryota</taxon>
        <taxon>Fungi</taxon>
        <taxon>Fungi incertae sedis</taxon>
        <taxon>Zoopagomycota</taxon>
        <taxon>Kickxellomycotina</taxon>
        <taxon>Dimargaritomycetes</taxon>
        <taxon>Dimargaritales</taxon>
        <taxon>Dimargaritaceae</taxon>
        <taxon>Dimargaris</taxon>
    </lineage>
</organism>
<sequence>MAKYLETIHKVNLLPFLSSKLDDLESQFWLKIIAQNNKFRARYFFNDIVAFQAIPKIAIWFVMRRKWEQAIEFIDRMLDNAYLSDYLKSIPIDTGVNYYEQAAYTALALGYSTASAFLLLVQNKPEFNINRLYHCVPIGIRFDFQNTIDSAPGVIKPTESVDEAQCERFVAQLNRVADITLSGIEILTECV</sequence>
<keyword evidence="3" id="KW-1185">Reference proteome</keyword>
<gene>
    <name evidence="2" type="ORF">H4R34_005683</name>
</gene>
<feature type="transmembrane region" description="Helical" evidence="1">
    <location>
        <begin position="102"/>
        <end position="121"/>
    </location>
</feature>
<keyword evidence="1" id="KW-0812">Transmembrane</keyword>
<accession>A0A9W8B1S7</accession>
<keyword evidence="1" id="KW-0472">Membrane</keyword>
<keyword evidence="1" id="KW-1133">Transmembrane helix</keyword>
<dbReference type="EMBL" id="JANBQB010001311">
    <property type="protein sequence ID" value="KAJ1971614.1"/>
    <property type="molecule type" value="Genomic_DNA"/>
</dbReference>
<protein>
    <submittedName>
        <fullName evidence="2">Uncharacterized protein</fullName>
    </submittedName>
</protein>
<comment type="caution">
    <text evidence="2">The sequence shown here is derived from an EMBL/GenBank/DDBJ whole genome shotgun (WGS) entry which is preliminary data.</text>
</comment>
<dbReference type="OrthoDB" id="10445384at2759"/>
<evidence type="ECO:0000313" key="2">
    <source>
        <dbReference type="EMBL" id="KAJ1971614.1"/>
    </source>
</evidence>
<evidence type="ECO:0000313" key="3">
    <source>
        <dbReference type="Proteomes" id="UP001151582"/>
    </source>
</evidence>